<name>A0ABN5IH02_9BACE</name>
<reference evidence="1 2" key="1">
    <citation type="submission" date="2018-02" db="EMBL/GenBank/DDBJ databases">
        <authorList>
            <person name="Holder M.E."/>
            <person name="Ajami N.J."/>
            <person name="Petrosino J.F."/>
        </authorList>
    </citation>
    <scope>NUCLEOTIDE SEQUENCE [LARGE SCALE GENOMIC DNA]</scope>
    <source>
        <strain evidence="1 2">ATCC 33285</strain>
    </source>
</reference>
<gene>
    <name evidence="1" type="primary">cas8c</name>
    <name evidence="1" type="ORF">C4H11_01365</name>
</gene>
<sequence length="583" mass="66029">MILKALYDYYDRCGNLPELGMELKELSFLIVIDKDGHFVRLEDRRTDAKRAQMFLVPRSVGRSNAPRTNFLWDNPAYVLGISDANFPYDQSKLSNAKIAEKEKSRDKERIKNKKCHDTFLQLVKDLHQKFPNRYDISALHTFYQSKSILEDMKADSLWTEFQKNLIKNISFLIEGDTQILPEKKELLSNASADEQDAKEGNCLISGKKGNIVETTTATPIPNSQATAKLVSFQVNSGYDSYGKQKGFNAPISAEAEFKYTTALNAMLSRDSHNKFLIGNRSFVFWASANDEVGLGAENSLFSLIGFADADDPNRNIENAKKLLNSIYSGSLKTSLDDKFYILGLAPNSARIAVTYWSEQPLRQFAEMILRHFDDMEIVDNRKEKKPYIGLHSMLSAVTLGGKSSDATPNLPDAVVKSIFQGLPYPYTLFASCIRRIRCEQEIGITRAAILKAYLNRKTDQNKKIIAMLDKENTNQGYLCGRLFAVLDKIQSDANNIHSIKERYMNAASTTPASVFATILNLSSHHSEKLSEGSKVFYEKIKQEIVDKINSNGFPAHLDLQDQGRFFVGYYHQTQWFYTAKEEK</sequence>
<dbReference type="InterPro" id="IPR010144">
    <property type="entry name" value="CRISPR-assoc_prot_Csd1-typ"/>
</dbReference>
<dbReference type="NCBIfam" id="TIGR01863">
    <property type="entry name" value="cas_Csd1"/>
    <property type="match status" value="1"/>
</dbReference>
<dbReference type="Pfam" id="PF09709">
    <property type="entry name" value="Cas_Csd1"/>
    <property type="match status" value="1"/>
</dbReference>
<dbReference type="RefSeq" id="WP_106040168.1">
    <property type="nucleotide sequence ID" value="NZ_CP027231.1"/>
</dbReference>
<dbReference type="EMBL" id="CP027231">
    <property type="protein sequence ID" value="AVM51784.1"/>
    <property type="molecule type" value="Genomic_DNA"/>
</dbReference>
<organism evidence="1 2">
    <name type="scientific">Bacteroides zoogleoformans</name>
    <dbReference type="NCBI Taxonomy" id="28119"/>
    <lineage>
        <taxon>Bacteria</taxon>
        <taxon>Pseudomonadati</taxon>
        <taxon>Bacteroidota</taxon>
        <taxon>Bacteroidia</taxon>
        <taxon>Bacteroidales</taxon>
        <taxon>Bacteroidaceae</taxon>
        <taxon>Bacteroides</taxon>
    </lineage>
</organism>
<dbReference type="Proteomes" id="UP000238304">
    <property type="component" value="Chromosome"/>
</dbReference>
<proteinExistence type="predicted"/>
<evidence type="ECO:0000313" key="1">
    <source>
        <dbReference type="EMBL" id="AVM51784.1"/>
    </source>
</evidence>
<protein>
    <submittedName>
        <fullName evidence="1">Type I-C CRISPR-associated protein Cas8c/Csd1</fullName>
    </submittedName>
</protein>
<evidence type="ECO:0000313" key="2">
    <source>
        <dbReference type="Proteomes" id="UP000238304"/>
    </source>
</evidence>
<keyword evidence="2" id="KW-1185">Reference proteome</keyword>
<dbReference type="CDD" id="cd09757">
    <property type="entry name" value="Cas8c_I-C"/>
    <property type="match status" value="1"/>
</dbReference>
<accession>A0ABN5IH02</accession>